<dbReference type="InterPro" id="IPR013149">
    <property type="entry name" value="ADH-like_C"/>
</dbReference>
<reference evidence="9" key="2">
    <citation type="journal article" date="2023" name="IMA Fungus">
        <title>Comparative genomic study of the Penicillium genus elucidates a diverse pangenome and 15 lateral gene transfer events.</title>
        <authorList>
            <person name="Petersen C."/>
            <person name="Sorensen T."/>
            <person name="Nielsen M.R."/>
            <person name="Sondergaard T.E."/>
            <person name="Sorensen J.L."/>
            <person name="Fitzpatrick D.A."/>
            <person name="Frisvad J.C."/>
            <person name="Nielsen K.L."/>
        </authorList>
    </citation>
    <scope>NUCLEOTIDE SEQUENCE</scope>
    <source>
        <strain evidence="9">IBT 16125</strain>
    </source>
</reference>
<dbReference type="GO" id="GO:0005737">
    <property type="term" value="C:cytoplasm"/>
    <property type="evidence" value="ECO:0007669"/>
    <property type="project" value="TreeGrafter"/>
</dbReference>
<evidence type="ECO:0000256" key="5">
    <source>
        <dbReference type="ARBA" id="ARBA00023002"/>
    </source>
</evidence>
<gene>
    <name evidence="9" type="ORF">N7458_008403</name>
</gene>
<evidence type="ECO:0000256" key="3">
    <source>
        <dbReference type="ARBA" id="ARBA00022723"/>
    </source>
</evidence>
<reference evidence="9" key="1">
    <citation type="submission" date="2022-12" db="EMBL/GenBank/DDBJ databases">
        <authorList>
            <person name="Petersen C."/>
        </authorList>
    </citation>
    <scope>NUCLEOTIDE SEQUENCE</scope>
    <source>
        <strain evidence="9">IBT 16125</strain>
    </source>
</reference>
<sequence>MAIPSAQVAAAIPPPGPNGSLNIQISKTHPVPKPSDGEVLIKLEFSGVCHSDVHSIRGDTPMLTDVAGHEGVGKVVAGEGFQKTSLIGLDFYFVGLQDTEINFQNYLAGPGLDEQQWIGQRVGIRWLYSSCLECEICAINHTSCPYQKNAGANVPGTFQQYLVSPAIHATKIPPGLAPDTAAPLLCAGIAMYSSIKKTKARPGDSIVILGAGGGLGHMGVQIAAKKGLKVIAIDKGEKKRKLCLDLGAAEFFDFSEVDIVEAVKASTSGFGAHAVICTANGERAYEQSLQMLRRLGTLVCVGIPNVPFKLPVTPVDMIVKGLTIVGNSAGSAKEMEELMEMAVAGDIKACIEVFDLADILDVLKRLENAEIEGRVVLRIPE</sequence>
<dbReference type="CDD" id="cd08297">
    <property type="entry name" value="CAD3"/>
    <property type="match status" value="1"/>
</dbReference>
<evidence type="ECO:0000313" key="10">
    <source>
        <dbReference type="Proteomes" id="UP001213681"/>
    </source>
</evidence>
<protein>
    <submittedName>
        <fullName evidence="9">Alcohol dehydrogenase 1</fullName>
    </submittedName>
</protein>
<evidence type="ECO:0000256" key="4">
    <source>
        <dbReference type="ARBA" id="ARBA00022833"/>
    </source>
</evidence>
<dbReference type="GeneID" id="81602028"/>
<comment type="cofactor">
    <cofactor evidence="1">
        <name>Zn(2+)</name>
        <dbReference type="ChEBI" id="CHEBI:29105"/>
    </cofactor>
</comment>
<evidence type="ECO:0000256" key="6">
    <source>
        <dbReference type="ARBA" id="ARBA00023027"/>
    </source>
</evidence>
<proteinExistence type="inferred from homology"/>
<evidence type="ECO:0000256" key="7">
    <source>
        <dbReference type="SAM" id="MobiDB-lite"/>
    </source>
</evidence>
<name>A0AAD6C4B8_9EURO</name>
<evidence type="ECO:0000256" key="2">
    <source>
        <dbReference type="ARBA" id="ARBA00008072"/>
    </source>
</evidence>
<organism evidence="9 10">
    <name type="scientific">Penicillium daleae</name>
    <dbReference type="NCBI Taxonomy" id="63821"/>
    <lineage>
        <taxon>Eukaryota</taxon>
        <taxon>Fungi</taxon>
        <taxon>Dikarya</taxon>
        <taxon>Ascomycota</taxon>
        <taxon>Pezizomycotina</taxon>
        <taxon>Eurotiomycetes</taxon>
        <taxon>Eurotiomycetidae</taxon>
        <taxon>Eurotiales</taxon>
        <taxon>Aspergillaceae</taxon>
        <taxon>Penicillium</taxon>
    </lineage>
</organism>
<dbReference type="SUPFAM" id="SSF50129">
    <property type="entry name" value="GroES-like"/>
    <property type="match status" value="1"/>
</dbReference>
<dbReference type="PANTHER" id="PTHR42940">
    <property type="entry name" value="ALCOHOL DEHYDROGENASE 1-RELATED"/>
    <property type="match status" value="1"/>
</dbReference>
<dbReference type="InterPro" id="IPR013154">
    <property type="entry name" value="ADH-like_N"/>
</dbReference>
<dbReference type="Gene3D" id="3.40.50.720">
    <property type="entry name" value="NAD(P)-binding Rossmann-like Domain"/>
    <property type="match status" value="1"/>
</dbReference>
<comment type="caution">
    <text evidence="9">The sequence shown here is derived from an EMBL/GenBank/DDBJ whole genome shotgun (WGS) entry which is preliminary data.</text>
</comment>
<dbReference type="GO" id="GO:0004022">
    <property type="term" value="F:alcohol dehydrogenase (NAD+) activity"/>
    <property type="evidence" value="ECO:0007669"/>
    <property type="project" value="TreeGrafter"/>
</dbReference>
<dbReference type="FunFam" id="3.40.50.720:FF:000039">
    <property type="entry name" value="Alcohol dehydrogenase AdhP"/>
    <property type="match status" value="1"/>
</dbReference>
<dbReference type="InterPro" id="IPR036291">
    <property type="entry name" value="NAD(P)-bd_dom_sf"/>
</dbReference>
<comment type="similarity">
    <text evidence="2">Belongs to the zinc-containing alcohol dehydrogenase family.</text>
</comment>
<evidence type="ECO:0000256" key="1">
    <source>
        <dbReference type="ARBA" id="ARBA00001947"/>
    </source>
</evidence>
<keyword evidence="10" id="KW-1185">Reference proteome</keyword>
<keyword evidence="5" id="KW-0560">Oxidoreductase</keyword>
<dbReference type="SUPFAM" id="SSF51735">
    <property type="entry name" value="NAD(P)-binding Rossmann-fold domains"/>
    <property type="match status" value="1"/>
</dbReference>
<dbReference type="GO" id="GO:0046872">
    <property type="term" value="F:metal ion binding"/>
    <property type="evidence" value="ECO:0007669"/>
    <property type="project" value="UniProtKB-KW"/>
</dbReference>
<dbReference type="InterPro" id="IPR020843">
    <property type="entry name" value="ER"/>
</dbReference>
<dbReference type="Pfam" id="PF00107">
    <property type="entry name" value="ADH_zinc_N"/>
    <property type="match status" value="1"/>
</dbReference>
<dbReference type="InterPro" id="IPR011032">
    <property type="entry name" value="GroES-like_sf"/>
</dbReference>
<dbReference type="SMART" id="SM00829">
    <property type="entry name" value="PKS_ER"/>
    <property type="match status" value="1"/>
</dbReference>
<keyword evidence="4" id="KW-0862">Zinc</keyword>
<keyword evidence="3" id="KW-0479">Metal-binding</keyword>
<dbReference type="Pfam" id="PF08240">
    <property type="entry name" value="ADH_N"/>
    <property type="match status" value="1"/>
</dbReference>
<dbReference type="AlphaFoldDB" id="A0AAD6C4B8"/>
<feature type="domain" description="Enoyl reductase (ER)" evidence="8">
    <location>
        <begin position="16"/>
        <end position="377"/>
    </location>
</feature>
<evidence type="ECO:0000313" key="9">
    <source>
        <dbReference type="EMBL" id="KAJ5444531.1"/>
    </source>
</evidence>
<dbReference type="EMBL" id="JAPVEA010000007">
    <property type="protein sequence ID" value="KAJ5444531.1"/>
    <property type="molecule type" value="Genomic_DNA"/>
</dbReference>
<evidence type="ECO:0000259" key="8">
    <source>
        <dbReference type="SMART" id="SM00829"/>
    </source>
</evidence>
<dbReference type="PANTHER" id="PTHR42940:SF2">
    <property type="entry name" value="DEHYDROGENASE FAMILY OXIDOREDUCTASE, PUTATIVE (JCVI)-RELATED"/>
    <property type="match status" value="1"/>
</dbReference>
<dbReference type="RefSeq" id="XP_056764611.1">
    <property type="nucleotide sequence ID" value="XM_056911785.1"/>
</dbReference>
<dbReference type="Proteomes" id="UP001213681">
    <property type="component" value="Unassembled WGS sequence"/>
</dbReference>
<keyword evidence="6" id="KW-0520">NAD</keyword>
<feature type="region of interest" description="Disordered" evidence="7">
    <location>
        <begin position="1"/>
        <end position="21"/>
    </location>
</feature>
<accession>A0AAD6C4B8</accession>
<dbReference type="Gene3D" id="3.90.180.10">
    <property type="entry name" value="Medium-chain alcohol dehydrogenases, catalytic domain"/>
    <property type="match status" value="2"/>
</dbReference>